<reference evidence="1" key="2">
    <citation type="journal article" date="2015" name="Data Brief">
        <title>Shoot transcriptome of the giant reed, Arundo donax.</title>
        <authorList>
            <person name="Barrero R.A."/>
            <person name="Guerrero F.D."/>
            <person name="Moolhuijzen P."/>
            <person name="Goolsby J.A."/>
            <person name="Tidwell J."/>
            <person name="Bellgard S.E."/>
            <person name="Bellgard M.I."/>
        </authorList>
    </citation>
    <scope>NUCLEOTIDE SEQUENCE</scope>
    <source>
        <tissue evidence="1">Shoot tissue taken approximately 20 cm above the soil surface</tissue>
    </source>
</reference>
<accession>A0A0A9G297</accession>
<name>A0A0A9G297_ARUDO</name>
<organism evidence="1">
    <name type="scientific">Arundo donax</name>
    <name type="common">Giant reed</name>
    <name type="synonym">Donax arundinaceus</name>
    <dbReference type="NCBI Taxonomy" id="35708"/>
    <lineage>
        <taxon>Eukaryota</taxon>
        <taxon>Viridiplantae</taxon>
        <taxon>Streptophyta</taxon>
        <taxon>Embryophyta</taxon>
        <taxon>Tracheophyta</taxon>
        <taxon>Spermatophyta</taxon>
        <taxon>Magnoliopsida</taxon>
        <taxon>Liliopsida</taxon>
        <taxon>Poales</taxon>
        <taxon>Poaceae</taxon>
        <taxon>PACMAD clade</taxon>
        <taxon>Arundinoideae</taxon>
        <taxon>Arundineae</taxon>
        <taxon>Arundo</taxon>
    </lineage>
</organism>
<proteinExistence type="predicted"/>
<evidence type="ECO:0000313" key="1">
    <source>
        <dbReference type="EMBL" id="JAE19215.1"/>
    </source>
</evidence>
<dbReference type="AlphaFoldDB" id="A0A0A9G297"/>
<dbReference type="EMBL" id="GBRH01178681">
    <property type="protein sequence ID" value="JAE19215.1"/>
    <property type="molecule type" value="Transcribed_RNA"/>
</dbReference>
<sequence>MEGQWSWGSSPSVFARKSGFLLSNRSVQALRLSAYC</sequence>
<reference evidence="1" key="1">
    <citation type="submission" date="2014-09" db="EMBL/GenBank/DDBJ databases">
        <authorList>
            <person name="Magalhaes I.L.F."/>
            <person name="Oliveira U."/>
            <person name="Santos F.R."/>
            <person name="Vidigal T.H.D.A."/>
            <person name="Brescovit A.D."/>
            <person name="Santos A.J."/>
        </authorList>
    </citation>
    <scope>NUCLEOTIDE SEQUENCE</scope>
    <source>
        <tissue evidence="1">Shoot tissue taken approximately 20 cm above the soil surface</tissue>
    </source>
</reference>
<protein>
    <submittedName>
        <fullName evidence="1">Binding</fullName>
    </submittedName>
</protein>